<gene>
    <name evidence="1" type="ORF">K3G42_029363</name>
</gene>
<dbReference type="EMBL" id="CM037619">
    <property type="protein sequence ID" value="KAH8008378.1"/>
    <property type="molecule type" value="Genomic_DNA"/>
</dbReference>
<reference evidence="1" key="1">
    <citation type="submission" date="2021-08" db="EMBL/GenBank/DDBJ databases">
        <title>The first chromosome-level gecko genome reveals the dynamic sex chromosomes of Neotropical dwarf geckos (Sphaerodactylidae: Sphaerodactylus).</title>
        <authorList>
            <person name="Pinto B.J."/>
            <person name="Keating S.E."/>
            <person name="Gamble T."/>
        </authorList>
    </citation>
    <scope>NUCLEOTIDE SEQUENCE</scope>
    <source>
        <strain evidence="1">TG3544</strain>
    </source>
</reference>
<dbReference type="Proteomes" id="UP000827872">
    <property type="component" value="Linkage Group LG06"/>
</dbReference>
<organism evidence="1 2">
    <name type="scientific">Sphaerodactylus townsendi</name>
    <dbReference type="NCBI Taxonomy" id="933632"/>
    <lineage>
        <taxon>Eukaryota</taxon>
        <taxon>Metazoa</taxon>
        <taxon>Chordata</taxon>
        <taxon>Craniata</taxon>
        <taxon>Vertebrata</taxon>
        <taxon>Euteleostomi</taxon>
        <taxon>Lepidosauria</taxon>
        <taxon>Squamata</taxon>
        <taxon>Bifurcata</taxon>
        <taxon>Gekkota</taxon>
        <taxon>Sphaerodactylidae</taxon>
        <taxon>Sphaerodactylus</taxon>
    </lineage>
</organism>
<evidence type="ECO:0000313" key="1">
    <source>
        <dbReference type="EMBL" id="KAH8008378.1"/>
    </source>
</evidence>
<keyword evidence="2" id="KW-1185">Reference proteome</keyword>
<sequence length="160" mass="18451">MKSNQEELVAEVQKLMERLVENAQPHAEELREKVDVLVAEGHQKLTAAWNEAHGSLMDRTESLRDSMNVILEDVVQKMEQSTERILGTSSEALKAKVRKDIQEFRHNMQRQLQSRLRQAKIVMQQVVRKLSSYNEALQNSFLNDFRRAFADCLQGDQISG</sequence>
<protein>
    <submittedName>
        <fullName evidence="1">Uncharacterized protein</fullName>
    </submittedName>
</protein>
<accession>A0ACB8FSF5</accession>
<proteinExistence type="predicted"/>
<evidence type="ECO:0000313" key="2">
    <source>
        <dbReference type="Proteomes" id="UP000827872"/>
    </source>
</evidence>
<comment type="caution">
    <text evidence="1">The sequence shown here is derived from an EMBL/GenBank/DDBJ whole genome shotgun (WGS) entry which is preliminary data.</text>
</comment>
<name>A0ACB8FSF5_9SAUR</name>